<dbReference type="InterPro" id="IPR006680">
    <property type="entry name" value="Amidohydro-rel"/>
</dbReference>
<accession>A0A382EK66</accession>
<reference evidence="2" key="1">
    <citation type="submission" date="2018-05" db="EMBL/GenBank/DDBJ databases">
        <authorList>
            <person name="Lanie J.A."/>
            <person name="Ng W.-L."/>
            <person name="Kazmierczak K.M."/>
            <person name="Andrzejewski T.M."/>
            <person name="Davidsen T.M."/>
            <person name="Wayne K.J."/>
            <person name="Tettelin H."/>
            <person name="Glass J.I."/>
            <person name="Rusch D."/>
            <person name="Podicherti R."/>
            <person name="Tsui H.-C.T."/>
            <person name="Winkler M.E."/>
        </authorList>
    </citation>
    <scope>NUCLEOTIDE SEQUENCE</scope>
</reference>
<dbReference type="AlphaFoldDB" id="A0A382EK66"/>
<protein>
    <recommendedName>
        <fullName evidence="1">Amidohydrolase-related domain-containing protein</fullName>
    </recommendedName>
</protein>
<dbReference type="InterPro" id="IPR011059">
    <property type="entry name" value="Metal-dep_hydrolase_composite"/>
</dbReference>
<dbReference type="Pfam" id="PF01979">
    <property type="entry name" value="Amidohydro_1"/>
    <property type="match status" value="1"/>
</dbReference>
<dbReference type="InterPro" id="IPR032466">
    <property type="entry name" value="Metal_Hydrolase"/>
</dbReference>
<proteinExistence type="predicted"/>
<dbReference type="Gene3D" id="3.20.20.140">
    <property type="entry name" value="Metal-dependent hydrolases"/>
    <property type="match status" value="1"/>
</dbReference>
<dbReference type="InterPro" id="IPR051781">
    <property type="entry name" value="Metallo-dep_Hydrolase"/>
</dbReference>
<dbReference type="SUPFAM" id="SSF51338">
    <property type="entry name" value="Composite domain of metallo-dependent hydrolases"/>
    <property type="match status" value="1"/>
</dbReference>
<dbReference type="PANTHER" id="PTHR43135:SF3">
    <property type="entry name" value="ALPHA-D-RIBOSE 1-METHYLPHOSPHONATE 5-TRIPHOSPHATE DIPHOSPHATASE"/>
    <property type="match status" value="1"/>
</dbReference>
<gene>
    <name evidence="2" type="ORF">METZ01_LOCUS203663</name>
</gene>
<feature type="domain" description="Amidohydrolase-related" evidence="1">
    <location>
        <begin position="54"/>
        <end position="404"/>
    </location>
</feature>
<evidence type="ECO:0000313" key="2">
    <source>
        <dbReference type="EMBL" id="SVB50809.1"/>
    </source>
</evidence>
<dbReference type="InterPro" id="IPR057744">
    <property type="entry name" value="OTAase-like"/>
</dbReference>
<dbReference type="GO" id="GO:0016810">
    <property type="term" value="F:hydrolase activity, acting on carbon-nitrogen (but not peptide) bonds"/>
    <property type="evidence" value="ECO:0007669"/>
    <property type="project" value="InterPro"/>
</dbReference>
<dbReference type="SUPFAM" id="SSF51556">
    <property type="entry name" value="Metallo-dependent hydrolases"/>
    <property type="match status" value="1"/>
</dbReference>
<dbReference type="EMBL" id="UINC01044832">
    <property type="protein sequence ID" value="SVB50809.1"/>
    <property type="molecule type" value="Genomic_DNA"/>
</dbReference>
<organism evidence="2">
    <name type="scientific">marine metagenome</name>
    <dbReference type="NCBI Taxonomy" id="408172"/>
    <lineage>
        <taxon>unclassified sequences</taxon>
        <taxon>metagenomes</taxon>
        <taxon>ecological metagenomes</taxon>
    </lineage>
</organism>
<name>A0A382EK66_9ZZZZ</name>
<dbReference type="PANTHER" id="PTHR43135">
    <property type="entry name" value="ALPHA-D-RIBOSE 1-METHYLPHOSPHONATE 5-TRIPHOSPHATE DIPHOSPHATASE"/>
    <property type="match status" value="1"/>
</dbReference>
<dbReference type="Gene3D" id="2.30.40.10">
    <property type="entry name" value="Urease, subunit C, domain 1"/>
    <property type="match status" value="1"/>
</dbReference>
<dbReference type="CDD" id="cd01299">
    <property type="entry name" value="Met_dep_hydrolase_A"/>
    <property type="match status" value="1"/>
</dbReference>
<sequence length="412" mass="44088">MKAVICGELFDGTALTLKSDWTVFIDNEEIISSHPTSECEIPLDAEVIDARAFTVIPGLIDCHDHIASFGYEIAGRWGITEQQTHRHMRIASTLQQTLKTGYTTIRDAGGLPAGFRDAINEDLIPGPRLLVSVGIISPTGGIAGHLSPSGHKTPFSDDPALPDGVANGPIEMRKKVREMIGAGADVIKFAATGGASSRMGLEPRDMLITKDEIEAIVDEAHKLGKKVMCHALGGPGLTASLEAGVDSIEHGTFLHEDPRNLQLMIQNNIFFTPTFAVYKYHSEKGTPHGRRRASELKTDHTKSLLAAMDQGVKIVAGTDAGGWVHGNNAEELVCLVEAGMSPSQAILAGTQTAAECIGLQEELGTIEKGKKADLLFVSQNPLEDISCLQFGEAISLVMKGGKVVSDKRHESL</sequence>
<evidence type="ECO:0000259" key="1">
    <source>
        <dbReference type="Pfam" id="PF01979"/>
    </source>
</evidence>